<keyword evidence="1" id="KW-1133">Transmembrane helix</keyword>
<dbReference type="EnsemblBacteria" id="BAA79556">
    <property type="protein sequence ID" value="BAA79556"/>
    <property type="gene ID" value="APE_0588.1"/>
</dbReference>
<reference evidence="2 3" key="1">
    <citation type="journal article" date="1999" name="DNA Res.">
        <title>Complete genome sequence of an aerobic hyper-thermophilic crenarchaeon, Aeropyrum pernix K1.</title>
        <authorList>
            <person name="Kawarabayasi Y."/>
            <person name="Hino Y."/>
            <person name="Horikawa H."/>
            <person name="Yamazaki S."/>
            <person name="Haikawa Y."/>
            <person name="Jin-no K."/>
            <person name="Takahashi M."/>
            <person name="Sekine M."/>
            <person name="Baba S."/>
            <person name="Ankai A."/>
            <person name="Kosugi H."/>
            <person name="Hosoyama A."/>
            <person name="Fukui S."/>
            <person name="Nagai Y."/>
            <person name="Nishijima K."/>
            <person name="Nakazawa H."/>
            <person name="Takamiya M."/>
            <person name="Masuda S."/>
            <person name="Funahashi T."/>
            <person name="Tanaka T."/>
            <person name="Kudoh Y."/>
            <person name="Yamazaki J."/>
            <person name="Kushida N."/>
            <person name="Oguchi A."/>
            <person name="Aoki K."/>
            <person name="Kubota K."/>
            <person name="Nakamura Y."/>
            <person name="Nomura N."/>
            <person name="Sako Y."/>
            <person name="Kikuchi H."/>
        </authorList>
    </citation>
    <scope>NUCLEOTIDE SEQUENCE [LARGE SCALE GENOMIC DNA]</scope>
    <source>
        <strain evidence="3">ATCC 700893 / DSM 11879 / JCM 9820 / NBRC 100138 / K1</strain>
    </source>
</reference>
<proteinExistence type="predicted"/>
<keyword evidence="1" id="KW-0472">Membrane</keyword>
<dbReference type="KEGG" id="ape:APE_0588.1"/>
<evidence type="ECO:0000313" key="3">
    <source>
        <dbReference type="Proteomes" id="UP000002518"/>
    </source>
</evidence>
<accession>Q9YEJ0</accession>
<dbReference type="AlphaFoldDB" id="Q9YEJ0"/>
<dbReference type="InterPro" id="IPR008928">
    <property type="entry name" value="6-hairpin_glycosidase_sf"/>
</dbReference>
<dbReference type="eggNOG" id="arCOG14560">
    <property type="taxonomic scope" value="Archaea"/>
</dbReference>
<dbReference type="PIR" id="D72644">
    <property type="entry name" value="D72644"/>
</dbReference>
<dbReference type="SUPFAM" id="SSF48208">
    <property type="entry name" value="Six-hairpin glycosidases"/>
    <property type="match status" value="1"/>
</dbReference>
<dbReference type="GO" id="GO:0005975">
    <property type="term" value="P:carbohydrate metabolic process"/>
    <property type="evidence" value="ECO:0007669"/>
    <property type="project" value="InterPro"/>
</dbReference>
<sequence>MGSLKARAEVICPGAFLLLCLMLSLGLAGSAAGASDSPTPSGTLDASPHLWLRMAETLVERLYDPSLNLFRETWGTPEGQCWYWNTEQGEAAQIAVYLNDSTLLSSLLAAYRQYLTYDNGANVYLFSRYTPCSMIRQLSLDPQNFSLGNLIVNIGGDLAGTRADNLDYSRAIALGLDIYKDPTNIYEQDKAWPNMWYTANLKSHEVWYLAPGDTTDYKGIWDTSDGSLGTGRITGYSVRVEHVTDPATNATYNVGVAERTMEDANLSYTQRFILEPRKPYVKVELTVANKSRYTLSDVSVALAFDNLDWWLYRYVYIPGLGLIDASTAGRLISEGEKEYHLARTWEGFWQPVTDSSGRAWWPSIIYADGPLGMNRGLLVLVQGDYGVHFWGYGNYQAPREDLYGVPAYTDWYYRWLKYEIMIGELAPGESKTVEVLIIPMSSYAPGLEDLYIEMASRLDRLEGRDLSYAVNTGTGAFKGLAAAYSLLGADDRRFVERVIDSVGSVMEGWGWRASTRILANYTLALAHLHGHTGKGEYLSRAEAAAQRLLEAQVRDPGDPRNGGFLDAVHPFGTATHLDVNAEAAHALLAMWERTGSRVYKEAVDYWLQNWFHREQDTGRWYYHRFRSLEDAGGESLGKRYLDEERPYALGYLLQALSRHYWSDDRLLASANRIWSLLTGEYWVATWEGAGETNVETQSSSAAGLREYLLALSEKAGAALEYVRDGSVSHLAFDPRRGSLDPKTGAWLVEARAVIGVTGTPDSTAATLAVYIPSGMVDLVLLDGSPASRAYSLSELEGKPGSYYFEGNIVYVRLQGAQRVTIAYRLVEPKPPLPEVYKTPLAVAAAGAAAFIAAEASAPLLALATACLIIVLWAAGWLPTYVAIAMVALSVGLGLIAIRRNS</sequence>
<evidence type="ECO:0000313" key="2">
    <source>
        <dbReference type="EMBL" id="BAA79556.2"/>
    </source>
</evidence>
<keyword evidence="1" id="KW-0812">Transmembrane</keyword>
<name>Q9YEJ0_AERPE</name>
<keyword evidence="3" id="KW-1185">Reference proteome</keyword>
<organism evidence="2 3">
    <name type="scientific">Aeropyrum pernix (strain ATCC 700893 / DSM 11879 / JCM 9820 / NBRC 100138 / K1)</name>
    <dbReference type="NCBI Taxonomy" id="272557"/>
    <lineage>
        <taxon>Archaea</taxon>
        <taxon>Thermoproteota</taxon>
        <taxon>Thermoprotei</taxon>
        <taxon>Desulfurococcales</taxon>
        <taxon>Desulfurococcaceae</taxon>
        <taxon>Aeropyrum</taxon>
    </lineage>
</organism>
<feature type="transmembrane region" description="Helical" evidence="1">
    <location>
        <begin position="880"/>
        <end position="897"/>
    </location>
</feature>
<evidence type="ECO:0000256" key="1">
    <source>
        <dbReference type="SAM" id="Phobius"/>
    </source>
</evidence>
<dbReference type="Proteomes" id="UP000002518">
    <property type="component" value="Chromosome"/>
</dbReference>
<dbReference type="EMBL" id="BA000002">
    <property type="protein sequence ID" value="BAA79556.2"/>
    <property type="molecule type" value="Genomic_DNA"/>
</dbReference>
<gene>
    <name evidence="2" type="ordered locus">APE_0588.1</name>
</gene>
<protein>
    <submittedName>
        <fullName evidence="2">Uncharacterized protein</fullName>
    </submittedName>
</protein>